<evidence type="ECO:0000313" key="2">
    <source>
        <dbReference type="EMBL" id="RYO81089.1"/>
    </source>
</evidence>
<sequence length="1008" mass="110406">MGINSELSGARKRIWRRSGQSQACVVASPETSSGALSSSEVQKHGVDVDGFKPRPAPKVATSRPVSCPEPHAITTDGVEYRRLRNCVEDMRGADLAVDQVGRAYVNYTKLRGECSELCKSLLDFCLGPIRPPPLEPSRLPFSPRSVSTGADDPLGAVGQPPLITPPSTGSTDDSRSLPGRYLRGRYLETIKDWKSCQENLLEALRASLLQMYHKVDPSLTHRGFELLCADENARKFAINQIQDASLPPEMKSIHISLFDAPTTSLAGASLTSYEVRFSNYDLVLNDLNETRCLLQAAEAGVSPQAAIQECVITQRGDTMLEFANTDAENFPAYRFRVSSHMLAETSPVFARMFGLHSSGGTLDAGHAQVLPPPPTRHKCSDGSEVKLYRLPHVELNTKRAMEIVLHAAHMHSDMIPRDVDFDQFVAIAEVCLRYQCTSPLELIVEHRWLPKWMHKAVPVDDDVPDGLLTILYAFGARRLFARVSKTAILNIVDEADLRAKPWPHAVKDKLWAVREAKMEQVYACCRDTLREYLRPPPPPPPALALTGAGAAATVVAEPKGNGGGNGNGNATTGDRSSILMPTTTPRCPKGSHACDAASLGWLMMTFAELEVLPHIMGPGQDRGLAAHLPQPPRRSLNQLFDSLRFMASPPLPDHHGGVCDYASAFRSALNDVYNSVPGLTLYDVSGRHGWGLSSPSRHHPDDAKRQQHQQPAPEDQMRRPPRALDYSHHHRHVQGRVCLAEAPEALRLRILGLLDDLNDLHAAAMVSRSWYETYKKNELALMRGIVRRRTDRLSFARAQGAVDVDNGGGGAIKDGTAATRVAGRVPAFPVSCFEESDDDDDDTSGSDYYDNAADGETAVEESHGNDSEVNINALTPTISEGSRHSSLYAMMTREEAEQILWPPSIISSSSSIPSPSPPIPIIPTKTTSITTAASRGRQLLQRRRPQQQQQQRASTSAGQTSREKFLGGGFPFTEHKILLPGENKQLRETYEHLIGIPVREPPAGRCAG</sequence>
<keyword evidence="3" id="KW-1185">Reference proteome</keyword>
<feature type="region of interest" description="Disordered" evidence="1">
    <location>
        <begin position="691"/>
        <end position="720"/>
    </location>
</feature>
<accession>A0A4Q4SU04</accession>
<gene>
    <name evidence="2" type="ORF">DL764_009810</name>
</gene>
<proteinExistence type="predicted"/>
<dbReference type="STRING" id="155417.A0A4Q4SU04"/>
<evidence type="ECO:0000313" key="3">
    <source>
        <dbReference type="Proteomes" id="UP000293360"/>
    </source>
</evidence>
<feature type="region of interest" description="Disordered" evidence="1">
    <location>
        <begin position="830"/>
        <end position="878"/>
    </location>
</feature>
<dbReference type="EMBL" id="QJNU01001010">
    <property type="protein sequence ID" value="RYO81089.1"/>
    <property type="molecule type" value="Genomic_DNA"/>
</dbReference>
<organism evidence="2 3">
    <name type="scientific">Monosporascus ibericus</name>
    <dbReference type="NCBI Taxonomy" id="155417"/>
    <lineage>
        <taxon>Eukaryota</taxon>
        <taxon>Fungi</taxon>
        <taxon>Dikarya</taxon>
        <taxon>Ascomycota</taxon>
        <taxon>Pezizomycotina</taxon>
        <taxon>Sordariomycetes</taxon>
        <taxon>Xylariomycetidae</taxon>
        <taxon>Xylariales</taxon>
        <taxon>Xylariales incertae sedis</taxon>
        <taxon>Monosporascus</taxon>
    </lineage>
</organism>
<feature type="compositionally biased region" description="Polar residues" evidence="1">
    <location>
        <begin position="867"/>
        <end position="878"/>
    </location>
</feature>
<dbReference type="Proteomes" id="UP000293360">
    <property type="component" value="Unassembled WGS sequence"/>
</dbReference>
<protein>
    <submittedName>
        <fullName evidence="2">Uncharacterized protein</fullName>
    </submittedName>
</protein>
<feature type="region of interest" description="Disordered" evidence="1">
    <location>
        <begin position="136"/>
        <end position="176"/>
    </location>
</feature>
<reference evidence="2 3" key="1">
    <citation type="submission" date="2018-06" db="EMBL/GenBank/DDBJ databases">
        <title>Complete Genomes of Monosporascus.</title>
        <authorList>
            <person name="Robinson A.J."/>
            <person name="Natvig D.O."/>
        </authorList>
    </citation>
    <scope>NUCLEOTIDE SEQUENCE [LARGE SCALE GENOMIC DNA]</scope>
    <source>
        <strain evidence="2 3">CBS 110550</strain>
    </source>
</reference>
<feature type="region of interest" description="Disordered" evidence="1">
    <location>
        <begin position="35"/>
        <end position="70"/>
    </location>
</feature>
<dbReference type="OrthoDB" id="5376710at2759"/>
<feature type="compositionally biased region" description="Acidic residues" evidence="1">
    <location>
        <begin position="834"/>
        <end position="844"/>
    </location>
</feature>
<dbReference type="AlphaFoldDB" id="A0A4Q4SU04"/>
<feature type="compositionally biased region" description="Low complexity" evidence="1">
    <location>
        <begin position="946"/>
        <end position="960"/>
    </location>
</feature>
<feature type="compositionally biased region" description="Basic and acidic residues" evidence="1">
    <location>
        <begin position="41"/>
        <end position="52"/>
    </location>
</feature>
<feature type="region of interest" description="Disordered" evidence="1">
    <location>
        <begin position="555"/>
        <end position="578"/>
    </location>
</feature>
<comment type="caution">
    <text evidence="2">The sequence shown here is derived from an EMBL/GenBank/DDBJ whole genome shotgun (WGS) entry which is preliminary data.</text>
</comment>
<evidence type="ECO:0000256" key="1">
    <source>
        <dbReference type="SAM" id="MobiDB-lite"/>
    </source>
</evidence>
<name>A0A4Q4SU04_9PEZI</name>
<feature type="region of interest" description="Disordered" evidence="1">
    <location>
        <begin position="934"/>
        <end position="963"/>
    </location>
</feature>